<name>A0A2P7UVQ7_9BACL</name>
<dbReference type="EMBL" id="PXZM01000036">
    <property type="protein sequence ID" value="PSJ91067.1"/>
    <property type="molecule type" value="Genomic_DNA"/>
</dbReference>
<organism evidence="1 2">
    <name type="scientific">Brevibacillus fortis</name>
    <dbReference type="NCBI Taxonomy" id="2126352"/>
    <lineage>
        <taxon>Bacteria</taxon>
        <taxon>Bacillati</taxon>
        <taxon>Bacillota</taxon>
        <taxon>Bacilli</taxon>
        <taxon>Bacillales</taxon>
        <taxon>Paenibacillaceae</taxon>
        <taxon>Brevibacillus</taxon>
    </lineage>
</organism>
<proteinExistence type="predicted"/>
<gene>
    <name evidence="1" type="ORF">C7R93_20675</name>
</gene>
<protein>
    <submittedName>
        <fullName evidence="1">Uncharacterized protein</fullName>
    </submittedName>
</protein>
<keyword evidence="2" id="KW-1185">Reference proteome</keyword>
<comment type="caution">
    <text evidence="1">The sequence shown here is derived from an EMBL/GenBank/DDBJ whole genome shotgun (WGS) entry which is preliminary data.</text>
</comment>
<reference evidence="1 2" key="1">
    <citation type="submission" date="2018-03" db="EMBL/GenBank/DDBJ databases">
        <title>Brevisbacillus phylogenomics.</title>
        <authorList>
            <person name="Dunlap C."/>
        </authorList>
    </citation>
    <scope>NUCLEOTIDE SEQUENCE [LARGE SCALE GENOMIC DNA]</scope>
    <source>
        <strain evidence="1 2">NRRL NRS-1210</strain>
    </source>
</reference>
<sequence>MCVLMEEAEKQGILLEYEHFREGRYLGRAWKFCEESDDWLNLPRDRAIKPPIAGTVPHAVSLTFLRVKGIAV</sequence>
<dbReference type="Proteomes" id="UP000240419">
    <property type="component" value="Unassembled WGS sequence"/>
</dbReference>
<evidence type="ECO:0000313" key="2">
    <source>
        <dbReference type="Proteomes" id="UP000240419"/>
    </source>
</evidence>
<accession>A0A2P7UVQ7</accession>
<evidence type="ECO:0000313" key="1">
    <source>
        <dbReference type="EMBL" id="PSJ91067.1"/>
    </source>
</evidence>
<dbReference type="AlphaFoldDB" id="A0A2P7UVQ7"/>